<dbReference type="Gene3D" id="2.60.40.10">
    <property type="entry name" value="Immunoglobulins"/>
    <property type="match status" value="3"/>
</dbReference>
<dbReference type="InterPro" id="IPR036179">
    <property type="entry name" value="Ig-like_dom_sf"/>
</dbReference>
<dbReference type="EnsemblMetazoa" id="ACOM025831-RA">
    <property type="protein sequence ID" value="ACOM025831-PA.1"/>
    <property type="gene ID" value="ACOM025831"/>
</dbReference>
<dbReference type="Proteomes" id="UP000075882">
    <property type="component" value="Unassembled WGS sequence"/>
</dbReference>
<reference evidence="2" key="1">
    <citation type="submission" date="2022-08" db="UniProtKB">
        <authorList>
            <consortium name="EnsemblMetazoa"/>
        </authorList>
    </citation>
    <scope>IDENTIFICATION</scope>
</reference>
<feature type="domain" description="Ig-like" evidence="1">
    <location>
        <begin position="61"/>
        <end position="152"/>
    </location>
</feature>
<dbReference type="SUPFAM" id="SSF48726">
    <property type="entry name" value="Immunoglobulin"/>
    <property type="match status" value="3"/>
</dbReference>
<dbReference type="InterPro" id="IPR003599">
    <property type="entry name" value="Ig_sub"/>
</dbReference>
<accession>A0A8W7P610</accession>
<dbReference type="InterPro" id="IPR007110">
    <property type="entry name" value="Ig-like_dom"/>
</dbReference>
<dbReference type="Pfam" id="PF07679">
    <property type="entry name" value="I-set"/>
    <property type="match status" value="3"/>
</dbReference>
<name>A0A8W7P610_ANOCL</name>
<dbReference type="CDD" id="cd00096">
    <property type="entry name" value="Ig"/>
    <property type="match status" value="1"/>
</dbReference>
<dbReference type="InterPro" id="IPR013783">
    <property type="entry name" value="Ig-like_fold"/>
</dbReference>
<feature type="domain" description="Ig-like" evidence="1">
    <location>
        <begin position="331"/>
        <end position="422"/>
    </location>
</feature>
<sequence>MCKNINRAGEAVSSTTMKIKSKASIAGEPLLPEAWEKIQLKEAAMNRVPDMFVDTTPQQAPVFTTHLESHDKLQEGQHVYLEAQVEPRADPNLRIEWFKNGIAITTGARIRSTFDFGLVTLSINGLRADDSAIYTCKATNNLGEAVSTATLKIDASHWLLGDTMHPSSVQKIQDLEAPRMNLRDVPEDQFESPVFVDHLNNVEIKEGENAHFECRVEPSKDPTMQIEWFVNGKPLPTGARFKTTYDFGFVSLDLTGAYAEDSGIYTCKATNSKGSASTSGSLRCASTTTMYLDTQHPQGKAGLEAVQDTEAALANRYRRQESKPESAFPKPQWTVQLQSEFRLNEAEALHLEGQVEPKDDPNLKIEWYFNGKVLEHGSRFKMTSDFGFVTLDLTEVYERDQGIYTCKAYNQAGEAFTSSTVYCVTKESLIERTQHPKGTEGLEKIQDLEDSLRRPEGGEAESDAGHAPRFTSEFVKLTNVGEGEIAHFDATLIPTGDQSMTIE</sequence>
<dbReference type="PROSITE" id="PS50835">
    <property type="entry name" value="IG_LIKE"/>
    <property type="match status" value="3"/>
</dbReference>
<dbReference type="SMART" id="SM00409">
    <property type="entry name" value="IG"/>
    <property type="match status" value="3"/>
</dbReference>
<dbReference type="SMART" id="SM00408">
    <property type="entry name" value="IGc2"/>
    <property type="match status" value="3"/>
</dbReference>
<dbReference type="AlphaFoldDB" id="A0A8W7P610"/>
<dbReference type="InterPro" id="IPR003598">
    <property type="entry name" value="Ig_sub2"/>
</dbReference>
<feature type="domain" description="Ig-like" evidence="1">
    <location>
        <begin position="193"/>
        <end position="283"/>
    </location>
</feature>
<dbReference type="VEuPathDB" id="VectorBase:ACON2_039286"/>
<dbReference type="PANTHER" id="PTHR47633:SF4">
    <property type="entry name" value="MYOPALLADIN ISOFORM X1"/>
    <property type="match status" value="1"/>
</dbReference>
<organism evidence="2">
    <name type="scientific">Anopheles coluzzii</name>
    <name type="common">African malaria mosquito</name>
    <dbReference type="NCBI Taxonomy" id="1518534"/>
    <lineage>
        <taxon>Eukaryota</taxon>
        <taxon>Metazoa</taxon>
        <taxon>Ecdysozoa</taxon>
        <taxon>Arthropoda</taxon>
        <taxon>Hexapoda</taxon>
        <taxon>Insecta</taxon>
        <taxon>Pterygota</taxon>
        <taxon>Neoptera</taxon>
        <taxon>Endopterygota</taxon>
        <taxon>Diptera</taxon>
        <taxon>Nematocera</taxon>
        <taxon>Culicoidea</taxon>
        <taxon>Culicidae</taxon>
        <taxon>Anophelinae</taxon>
        <taxon>Anopheles</taxon>
    </lineage>
</organism>
<dbReference type="PANTHER" id="PTHR47633">
    <property type="entry name" value="IMMUNOGLOBULIN"/>
    <property type="match status" value="1"/>
</dbReference>
<dbReference type="FunFam" id="2.60.40.10:FF:000966">
    <property type="entry name" value="Sallimus, isoform P"/>
    <property type="match status" value="1"/>
</dbReference>
<evidence type="ECO:0000259" key="1">
    <source>
        <dbReference type="PROSITE" id="PS50835"/>
    </source>
</evidence>
<protein>
    <recommendedName>
        <fullName evidence="1">Ig-like domain-containing protein</fullName>
    </recommendedName>
</protein>
<dbReference type="FunFam" id="2.60.40.10:FF:000119">
    <property type="entry name" value="Sallimus, isoform P"/>
    <property type="match status" value="2"/>
</dbReference>
<dbReference type="InterPro" id="IPR013098">
    <property type="entry name" value="Ig_I-set"/>
</dbReference>
<evidence type="ECO:0000313" key="2">
    <source>
        <dbReference type="EnsemblMetazoa" id="ACOM025831-PA.1"/>
    </source>
</evidence>
<proteinExistence type="predicted"/>